<dbReference type="InterPro" id="IPR001478">
    <property type="entry name" value="PDZ"/>
</dbReference>
<dbReference type="InterPro" id="IPR011042">
    <property type="entry name" value="6-blade_b-propeller_TolB-like"/>
</dbReference>
<feature type="chain" id="PRO_5037094482" evidence="2">
    <location>
        <begin position="25"/>
        <end position="975"/>
    </location>
</feature>
<evidence type="ECO:0000313" key="4">
    <source>
        <dbReference type="EMBL" id="MBT2990598.1"/>
    </source>
</evidence>
<comment type="caution">
    <text evidence="4">The sequence shown here is derived from an EMBL/GenBank/DDBJ whole genome shotgun (WGS) entry which is preliminary data.</text>
</comment>
<dbReference type="Gene3D" id="2.120.10.30">
    <property type="entry name" value="TolB, C-terminal domain"/>
    <property type="match status" value="3"/>
</dbReference>
<keyword evidence="2" id="KW-0732">Signal</keyword>
<dbReference type="Pfam" id="PF07676">
    <property type="entry name" value="PD40"/>
    <property type="match status" value="5"/>
</dbReference>
<feature type="signal peptide" evidence="2">
    <location>
        <begin position="1"/>
        <end position="24"/>
    </location>
</feature>
<dbReference type="InterPro" id="IPR046450">
    <property type="entry name" value="PA_dom_sf"/>
</dbReference>
<organism evidence="4 5">
    <name type="scientific">Candidatus Thiodiazotropha taylori</name>
    <dbReference type="NCBI Taxonomy" id="2792791"/>
    <lineage>
        <taxon>Bacteria</taxon>
        <taxon>Pseudomonadati</taxon>
        <taxon>Pseudomonadota</taxon>
        <taxon>Gammaproteobacteria</taxon>
        <taxon>Chromatiales</taxon>
        <taxon>Sedimenticolaceae</taxon>
        <taxon>Candidatus Thiodiazotropha</taxon>
    </lineage>
</organism>
<sequence length="975" mass="107665">MPMPKGLISAVSLLPLLSLWPLYADSSAKTEARLLSNVRQLTFEGRRAGEGYFNADGSSMIFQSERDDANPFYQIYLMDLETGDVEQVSPGYGKTTCAWIHPTDNKVLYASTHEDTEARSKMQQELDFRASGKERRYSWDYDPNFDIYEQALTSGVRKNLTRTPGYDAEAAYSPDGRQIVFASNRRAYSGEMSEVEKRIFEHDKSFMMDLYLMNADGSELRRLTDSPGYDGGPFFSFDGSRITWRRFSIDGSRAEIYTMDLASGEERQLTQMGVMSWAPFFHPSGDYLIFASNREGFANFELYLVDAQGKGEPVRVTYTDGFDGLPVFSPDGGRLSWTSKRGAGKSSQIYLADWNDANARRLLGLNEREKADRSRVTTADLTTTSAAISSQDLRQHVTHLSSDEMEGRLTGTEGERRATRYIASVFRQLGLKPAGDDGYFQSFSFTAEAKLGEGNGLDFTGLGQGHSLQLEQDWLPLAISRSGRVEPAPIVFAGYGIDAPGLDKVPDYDTYGDLEVKDKWVMMFRFQPESVPPEWRRHMLHYSDLAYKASVAKRRGAIGLIVVTGPNAEVKQQLIELEMEAKNTSSSIAAISISDDLASRILAVADKDLARLQQQLDKGEPMQGFAIPGVELAADLAILREINQGRNVIARLTADVPSARSPVIIGAHLDHLGRGEISGSLAREDERGKVHHGADDNASGVAALLESAQYLVDMKKAGKLGSKRDILFAAWSGEELGTLGSNHFVDQFSGGDMLHGKVSAYLNMDMIGHLREKLYLQGTGSSDSWSREIERRNVPVGLAIATKDDPYLPTDSTPFYMKGVPVLNAFTGAHEDYSSPRDRADQLNYQGMQKIARLMAGITRSLARSESEPDYIEATRKQSGLSRKHLRAYLGTIPTYGQDEDTKGVKLQGAVKGGPAEEAGIQNGDLLIGLAGVEVETIHDFMHALGGLKPGEETEMIVIREGKRLTLRVVPTSRD</sequence>
<dbReference type="InterPro" id="IPR007484">
    <property type="entry name" value="Peptidase_M28"/>
</dbReference>
<reference evidence="4 5" key="1">
    <citation type="submission" date="2021-05" db="EMBL/GenBank/DDBJ databases">
        <title>Genetic and Functional Diversity in Clade A Lucinid endosymbionts from the Bahamas.</title>
        <authorList>
            <person name="Giani N.M."/>
            <person name="Engel A.S."/>
            <person name="Campbell B.J."/>
        </authorList>
    </citation>
    <scope>NUCLEOTIDE SEQUENCE [LARGE SCALE GENOMIC DNA]</scope>
    <source>
        <strain evidence="4">LUC16012Gg_MoonRockCtena</strain>
    </source>
</reference>
<dbReference type="SUPFAM" id="SSF53187">
    <property type="entry name" value="Zn-dependent exopeptidases"/>
    <property type="match status" value="1"/>
</dbReference>
<dbReference type="PANTHER" id="PTHR36842">
    <property type="entry name" value="PROTEIN TOLB HOMOLOG"/>
    <property type="match status" value="1"/>
</dbReference>
<dbReference type="Pfam" id="PF13180">
    <property type="entry name" value="PDZ_2"/>
    <property type="match status" value="1"/>
</dbReference>
<dbReference type="SUPFAM" id="SSF50156">
    <property type="entry name" value="PDZ domain-like"/>
    <property type="match status" value="1"/>
</dbReference>
<dbReference type="Gene3D" id="3.40.630.10">
    <property type="entry name" value="Zn peptidases"/>
    <property type="match status" value="2"/>
</dbReference>
<evidence type="ECO:0000256" key="1">
    <source>
        <dbReference type="ARBA" id="ARBA00009820"/>
    </source>
</evidence>
<proteinExistence type="inferred from homology"/>
<gene>
    <name evidence="4" type="ORF">KME65_16700</name>
</gene>
<name>A0A944MB23_9GAMM</name>
<evidence type="ECO:0000259" key="3">
    <source>
        <dbReference type="PROSITE" id="PS50106"/>
    </source>
</evidence>
<dbReference type="PANTHER" id="PTHR36842:SF1">
    <property type="entry name" value="PROTEIN TOLB"/>
    <property type="match status" value="1"/>
</dbReference>
<dbReference type="Proteomes" id="UP000770889">
    <property type="component" value="Unassembled WGS sequence"/>
</dbReference>
<dbReference type="InterPro" id="IPR036034">
    <property type="entry name" value="PDZ_sf"/>
</dbReference>
<dbReference type="Gene3D" id="3.50.30.30">
    <property type="match status" value="1"/>
</dbReference>
<dbReference type="SUPFAM" id="SSF82171">
    <property type="entry name" value="DPP6 N-terminal domain-like"/>
    <property type="match status" value="1"/>
</dbReference>
<dbReference type="Gene3D" id="2.30.42.10">
    <property type="match status" value="1"/>
</dbReference>
<evidence type="ECO:0000313" key="5">
    <source>
        <dbReference type="Proteomes" id="UP000770889"/>
    </source>
</evidence>
<accession>A0A944MB23</accession>
<dbReference type="AlphaFoldDB" id="A0A944MB23"/>
<dbReference type="InterPro" id="IPR011659">
    <property type="entry name" value="WD40"/>
</dbReference>
<feature type="domain" description="PDZ" evidence="3">
    <location>
        <begin position="871"/>
        <end position="936"/>
    </location>
</feature>
<dbReference type="Pfam" id="PF04389">
    <property type="entry name" value="Peptidase_M28"/>
    <property type="match status" value="1"/>
</dbReference>
<comment type="similarity">
    <text evidence="1">Belongs to the TolB family.</text>
</comment>
<evidence type="ECO:0000256" key="2">
    <source>
        <dbReference type="SAM" id="SignalP"/>
    </source>
</evidence>
<dbReference type="SMART" id="SM00228">
    <property type="entry name" value="PDZ"/>
    <property type="match status" value="1"/>
</dbReference>
<dbReference type="SUPFAM" id="SSF52025">
    <property type="entry name" value="PA domain"/>
    <property type="match status" value="1"/>
</dbReference>
<dbReference type="EMBL" id="JAHHGM010000018">
    <property type="protein sequence ID" value="MBT2990598.1"/>
    <property type="molecule type" value="Genomic_DNA"/>
</dbReference>
<protein>
    <submittedName>
        <fullName evidence="4">M28 family peptidase</fullName>
    </submittedName>
</protein>
<dbReference type="PROSITE" id="PS50106">
    <property type="entry name" value="PDZ"/>
    <property type="match status" value="1"/>
</dbReference>